<name>A0ABU4Y7Z6_9HYPH</name>
<accession>A0ABU4Y7Z6</accession>
<proteinExistence type="predicted"/>
<dbReference type="Proteomes" id="UP001287059">
    <property type="component" value="Unassembled WGS sequence"/>
</dbReference>
<comment type="caution">
    <text evidence="1">The sequence shown here is derived from an EMBL/GenBank/DDBJ whole genome shotgun (WGS) entry which is preliminary data.</text>
</comment>
<keyword evidence="2" id="KW-1185">Reference proteome</keyword>
<sequence length="91" mass="9738">MGGQPAVIDALFGVFLLSEYVELDAVQAVEHHAVADDAQMVERDPVPRGIELQVDAGALLKAGAVDYSIDRARIVVVAVVAMDDLLVRQQP</sequence>
<reference evidence="1 2" key="1">
    <citation type="submission" date="2023-08" db="EMBL/GenBank/DDBJ databases">
        <title>Implementing the SeqCode for naming new Mesorhizobium species isolated from Vachellia karroo root nodules.</title>
        <authorList>
            <person name="Van Lill M."/>
        </authorList>
    </citation>
    <scope>NUCLEOTIDE SEQUENCE [LARGE SCALE GENOMIC DNA]</scope>
    <source>
        <strain evidence="1 2">VK24D</strain>
    </source>
</reference>
<organism evidence="1 2">
    <name type="scientific">Mesorhizobium album</name>
    <dbReference type="NCBI Taxonomy" id="3072314"/>
    <lineage>
        <taxon>Bacteria</taxon>
        <taxon>Pseudomonadati</taxon>
        <taxon>Pseudomonadota</taxon>
        <taxon>Alphaproteobacteria</taxon>
        <taxon>Hyphomicrobiales</taxon>
        <taxon>Phyllobacteriaceae</taxon>
        <taxon>Mesorhizobium</taxon>
    </lineage>
</organism>
<gene>
    <name evidence="1" type="ORF">RFN28_32075</name>
</gene>
<evidence type="ECO:0000313" key="2">
    <source>
        <dbReference type="Proteomes" id="UP001287059"/>
    </source>
</evidence>
<protein>
    <submittedName>
        <fullName evidence="1">Uncharacterized protein</fullName>
    </submittedName>
</protein>
<dbReference type="EMBL" id="JAVIIW010000066">
    <property type="protein sequence ID" value="MDX8483058.1"/>
    <property type="molecule type" value="Genomic_DNA"/>
</dbReference>
<evidence type="ECO:0000313" key="1">
    <source>
        <dbReference type="EMBL" id="MDX8483058.1"/>
    </source>
</evidence>